<dbReference type="SUPFAM" id="SSF51735">
    <property type="entry name" value="NAD(P)-binding Rossmann-fold domains"/>
    <property type="match status" value="1"/>
</dbReference>
<protein>
    <submittedName>
        <fullName evidence="6">Dehydrogenase</fullName>
    </submittedName>
</protein>
<dbReference type="RefSeq" id="WP_309797247.1">
    <property type="nucleotide sequence ID" value="NZ_BAAAHY010000001.1"/>
</dbReference>
<feature type="domain" description="GFO/IDH/MocA-like oxidoreductase" evidence="5">
    <location>
        <begin position="162"/>
        <end position="277"/>
    </location>
</feature>
<dbReference type="Pfam" id="PF01408">
    <property type="entry name" value="GFO_IDH_MocA"/>
    <property type="match status" value="1"/>
</dbReference>
<accession>A0ABU1J9Q6</accession>
<dbReference type="InterPro" id="IPR000683">
    <property type="entry name" value="Gfo/Idh/MocA-like_OxRdtase_N"/>
</dbReference>
<proteinExistence type="inferred from homology"/>
<comment type="similarity">
    <text evidence="1">Belongs to the Gfo/Idh/MocA family.</text>
</comment>
<dbReference type="InterPro" id="IPR055170">
    <property type="entry name" value="GFO_IDH_MocA-like_dom"/>
</dbReference>
<evidence type="ECO:0000259" key="4">
    <source>
        <dbReference type="Pfam" id="PF01408"/>
    </source>
</evidence>
<dbReference type="Proteomes" id="UP001185069">
    <property type="component" value="Unassembled WGS sequence"/>
</dbReference>
<evidence type="ECO:0000313" key="7">
    <source>
        <dbReference type="Proteomes" id="UP001185069"/>
    </source>
</evidence>
<evidence type="ECO:0000313" key="6">
    <source>
        <dbReference type="EMBL" id="MDR6269152.1"/>
    </source>
</evidence>
<dbReference type="EMBL" id="JAVDQF010000001">
    <property type="protein sequence ID" value="MDR6269152.1"/>
    <property type="molecule type" value="Genomic_DNA"/>
</dbReference>
<dbReference type="SUPFAM" id="SSF55347">
    <property type="entry name" value="Glyceraldehyde-3-phosphate dehydrogenase-like, C-terminal domain"/>
    <property type="match status" value="1"/>
</dbReference>
<keyword evidence="2" id="KW-0560">Oxidoreductase</keyword>
<organism evidence="6 7">
    <name type="scientific">Arthrobacter russicus</name>
    <dbReference type="NCBI Taxonomy" id="172040"/>
    <lineage>
        <taxon>Bacteria</taxon>
        <taxon>Bacillati</taxon>
        <taxon>Actinomycetota</taxon>
        <taxon>Actinomycetes</taxon>
        <taxon>Micrococcales</taxon>
        <taxon>Micrococcaceae</taxon>
        <taxon>Arthrobacter</taxon>
    </lineage>
</organism>
<dbReference type="Gene3D" id="3.30.360.10">
    <property type="entry name" value="Dihydrodipicolinate Reductase, domain 2"/>
    <property type="match status" value="1"/>
</dbReference>
<dbReference type="Gene3D" id="3.40.50.720">
    <property type="entry name" value="NAD(P)-binding Rossmann-like Domain"/>
    <property type="match status" value="1"/>
</dbReference>
<evidence type="ECO:0000256" key="3">
    <source>
        <dbReference type="ARBA" id="ARBA00023027"/>
    </source>
</evidence>
<dbReference type="Pfam" id="PF22725">
    <property type="entry name" value="GFO_IDH_MocA_C3"/>
    <property type="match status" value="1"/>
</dbReference>
<sequence length="364" mass="39659">MAKQQTHILRPDWYADGTPDPLTATGKALRWGVVSTGSIAHSVTGDLALLADAELQAVSSRDAGKAAAFAEEFGFRTSYPDQDGVPGYQRMCQDPEVDVVYIGTPHGQHFEVAEAALRAGKHVLCEKALTINAREAEALVRLAGTQGVFFMEALWSRFVPGVQRALEIVAAGELGSIRWVRADLGFPAPRDLSSRIWAPEAGGGALLDLTVYPLLWAWGMLGAPERVQATGSITEWGVDEQNAITLGYPDGALAQLMSSFVAQGPRTASIAGTEGFMETEGSMNNPSALKIRAGWNGSGWDVERTEEFTWPGRGYVYELREVTRCIQAGKQQSPTMPWQDSLDIMRFLDQVREQLGVRYPNDLD</sequence>
<evidence type="ECO:0000259" key="5">
    <source>
        <dbReference type="Pfam" id="PF22725"/>
    </source>
</evidence>
<dbReference type="InterPro" id="IPR036291">
    <property type="entry name" value="NAD(P)-bd_dom_sf"/>
</dbReference>
<keyword evidence="3" id="KW-0520">NAD</keyword>
<keyword evidence="7" id="KW-1185">Reference proteome</keyword>
<reference evidence="6 7" key="1">
    <citation type="submission" date="2023-07" db="EMBL/GenBank/DDBJ databases">
        <title>Sequencing the genomes of 1000 actinobacteria strains.</title>
        <authorList>
            <person name="Klenk H.-P."/>
        </authorList>
    </citation>
    <scope>NUCLEOTIDE SEQUENCE [LARGE SCALE GENOMIC DNA]</scope>
    <source>
        <strain evidence="6 7">DSM 14555</strain>
    </source>
</reference>
<dbReference type="PANTHER" id="PTHR22604:SF105">
    <property type="entry name" value="TRANS-1,2-DIHYDROBENZENE-1,2-DIOL DEHYDROGENASE"/>
    <property type="match status" value="1"/>
</dbReference>
<gene>
    <name evidence="6" type="ORF">JOE69_001390</name>
</gene>
<name>A0ABU1J9Q6_9MICC</name>
<evidence type="ECO:0000256" key="1">
    <source>
        <dbReference type="ARBA" id="ARBA00010928"/>
    </source>
</evidence>
<dbReference type="PANTHER" id="PTHR22604">
    <property type="entry name" value="OXIDOREDUCTASES"/>
    <property type="match status" value="1"/>
</dbReference>
<evidence type="ECO:0000256" key="2">
    <source>
        <dbReference type="ARBA" id="ARBA00023002"/>
    </source>
</evidence>
<comment type="caution">
    <text evidence="6">The sequence shown here is derived from an EMBL/GenBank/DDBJ whole genome shotgun (WGS) entry which is preliminary data.</text>
</comment>
<feature type="domain" description="Gfo/Idh/MocA-like oxidoreductase N-terminal" evidence="4">
    <location>
        <begin position="29"/>
        <end position="151"/>
    </location>
</feature>
<dbReference type="InterPro" id="IPR050984">
    <property type="entry name" value="Gfo/Idh/MocA_domain"/>
</dbReference>